<evidence type="ECO:0000256" key="1">
    <source>
        <dbReference type="SAM" id="MobiDB-lite"/>
    </source>
</evidence>
<dbReference type="Proteomes" id="UP001519295">
    <property type="component" value="Unassembled WGS sequence"/>
</dbReference>
<dbReference type="InterPro" id="IPR049709">
    <property type="entry name" value="IniB-like_N"/>
</dbReference>
<feature type="compositionally biased region" description="Gly residues" evidence="1">
    <location>
        <begin position="66"/>
        <end position="75"/>
    </location>
</feature>
<gene>
    <name evidence="2" type="ORF">JOF36_000653</name>
</gene>
<evidence type="ECO:0008006" key="4">
    <source>
        <dbReference type="Google" id="ProtNLM"/>
    </source>
</evidence>
<evidence type="ECO:0000313" key="2">
    <source>
        <dbReference type="EMBL" id="MBP2364957.1"/>
    </source>
</evidence>
<protein>
    <recommendedName>
        <fullName evidence="4">Dentin sialophosphoprotein</fullName>
    </recommendedName>
</protein>
<proteinExistence type="predicted"/>
<evidence type="ECO:0000313" key="3">
    <source>
        <dbReference type="Proteomes" id="UP001519295"/>
    </source>
</evidence>
<dbReference type="EMBL" id="JAGINU010000001">
    <property type="protein sequence ID" value="MBP2364957.1"/>
    <property type="molecule type" value="Genomic_DNA"/>
</dbReference>
<keyword evidence="3" id="KW-1185">Reference proteome</keyword>
<feature type="compositionally biased region" description="Polar residues" evidence="1">
    <location>
        <begin position="236"/>
        <end position="253"/>
    </location>
</feature>
<feature type="region of interest" description="Disordered" evidence="1">
    <location>
        <begin position="108"/>
        <end position="161"/>
    </location>
</feature>
<reference evidence="2 3" key="1">
    <citation type="submission" date="2021-03" db="EMBL/GenBank/DDBJ databases">
        <title>Sequencing the genomes of 1000 actinobacteria strains.</title>
        <authorList>
            <person name="Klenk H.-P."/>
        </authorList>
    </citation>
    <scope>NUCLEOTIDE SEQUENCE [LARGE SCALE GENOMIC DNA]</scope>
    <source>
        <strain evidence="2 3">DSM 45256</strain>
    </source>
</reference>
<feature type="region of interest" description="Disordered" evidence="1">
    <location>
        <begin position="54"/>
        <end position="93"/>
    </location>
</feature>
<organism evidence="2 3">
    <name type="scientific">Pseudonocardia parietis</name>
    <dbReference type="NCBI Taxonomy" id="570936"/>
    <lineage>
        <taxon>Bacteria</taxon>
        <taxon>Bacillati</taxon>
        <taxon>Actinomycetota</taxon>
        <taxon>Actinomycetes</taxon>
        <taxon>Pseudonocardiales</taxon>
        <taxon>Pseudonocardiaceae</taxon>
        <taxon>Pseudonocardia</taxon>
    </lineage>
</organism>
<accession>A0ABS4VM01</accession>
<feature type="compositionally biased region" description="Polar residues" evidence="1">
    <location>
        <begin position="114"/>
        <end position="123"/>
    </location>
</feature>
<name>A0ABS4VM01_9PSEU</name>
<comment type="caution">
    <text evidence="2">The sequence shown here is derived from an EMBL/GenBank/DDBJ whole genome shotgun (WGS) entry which is preliminary data.</text>
</comment>
<dbReference type="NCBIfam" id="NF038175">
    <property type="entry name" value="IniB_NTERM"/>
    <property type="match status" value="1"/>
</dbReference>
<feature type="compositionally biased region" description="Low complexity" evidence="1">
    <location>
        <begin position="224"/>
        <end position="233"/>
    </location>
</feature>
<sequence>MSDEKSLIQFIMDLLRDPQKLAEFKDDPQGALASCGLSEVSAEDVHDAIVLAQDNDDVSFDRDYNTGGGSSGGGHQAPPPVEHPEPGEDPVTYLDKYVTNNHYTYNVDDRDTTVDNSINQNIDTGGGDFDQDIETNSVVASGDGAVGAGGDIEDSTITTGDDNIVGDDNQVVSGDDNTVAFGNGSAYDVGDVSADDGAGVSFGGDAAGNHSTDDSFNTDEETTTNETSTSYEDSFNEQVDSSQSTVNDDSFNSDVLSNNELEVAADADVSL</sequence>
<dbReference type="RefSeq" id="WP_210024939.1">
    <property type="nucleotide sequence ID" value="NZ_JAGINU010000001.1"/>
</dbReference>
<feature type="region of interest" description="Disordered" evidence="1">
    <location>
        <begin position="200"/>
        <end position="253"/>
    </location>
</feature>